<evidence type="ECO:0000313" key="2">
    <source>
        <dbReference type="RefSeq" id="XP_019092684.1"/>
    </source>
</evidence>
<organism evidence="1 2">
    <name type="scientific">Camelina sativa</name>
    <name type="common">False flax</name>
    <name type="synonym">Myagrum sativum</name>
    <dbReference type="NCBI Taxonomy" id="90675"/>
    <lineage>
        <taxon>Eukaryota</taxon>
        <taxon>Viridiplantae</taxon>
        <taxon>Streptophyta</taxon>
        <taxon>Embryophyta</taxon>
        <taxon>Tracheophyta</taxon>
        <taxon>Spermatophyta</taxon>
        <taxon>Magnoliopsida</taxon>
        <taxon>eudicotyledons</taxon>
        <taxon>Gunneridae</taxon>
        <taxon>Pentapetalae</taxon>
        <taxon>rosids</taxon>
        <taxon>malvids</taxon>
        <taxon>Brassicales</taxon>
        <taxon>Brassicaceae</taxon>
        <taxon>Camelineae</taxon>
        <taxon>Camelina</taxon>
    </lineage>
</organism>
<dbReference type="RefSeq" id="XP_019092684.1">
    <property type="nucleotide sequence ID" value="XM_019237139.1"/>
</dbReference>
<reference evidence="1" key="1">
    <citation type="journal article" date="2014" name="Nat. Commun.">
        <title>The emerging biofuel crop Camelina sativa retains a highly undifferentiated hexaploid genome structure.</title>
        <authorList>
            <person name="Kagale S."/>
            <person name="Koh C."/>
            <person name="Nixon J."/>
            <person name="Bollina V."/>
            <person name="Clarke W.E."/>
            <person name="Tuteja R."/>
            <person name="Spillane C."/>
            <person name="Robinson S.J."/>
            <person name="Links M.G."/>
            <person name="Clarke C."/>
            <person name="Higgins E.E."/>
            <person name="Huebert T."/>
            <person name="Sharpe A.G."/>
            <person name="Parkin I.A."/>
        </authorList>
    </citation>
    <scope>NUCLEOTIDE SEQUENCE [LARGE SCALE GENOMIC DNA]</scope>
    <source>
        <strain evidence="1">cv. DH55</strain>
    </source>
</reference>
<protein>
    <submittedName>
        <fullName evidence="2">Uncharacterized protein LOC109129300</fullName>
    </submittedName>
</protein>
<keyword evidence="1" id="KW-1185">Reference proteome</keyword>
<name>A0ABM1R0Z6_CAMSA</name>
<sequence>MEIMPRGFVVVVEVSPTFFFSRSKFMFCLVV</sequence>
<gene>
    <name evidence="2" type="primary">LOC109129300</name>
</gene>
<accession>A0ABM1R0Z6</accession>
<evidence type="ECO:0000313" key="1">
    <source>
        <dbReference type="Proteomes" id="UP000694864"/>
    </source>
</evidence>
<dbReference type="GeneID" id="109129300"/>
<reference evidence="2" key="2">
    <citation type="submission" date="2025-08" db="UniProtKB">
        <authorList>
            <consortium name="RefSeq"/>
        </authorList>
    </citation>
    <scope>IDENTIFICATION</scope>
    <source>
        <tissue evidence="2">Leaf</tissue>
    </source>
</reference>
<proteinExistence type="predicted"/>
<dbReference type="Proteomes" id="UP000694864">
    <property type="component" value="Chromosome 15"/>
</dbReference>